<protein>
    <recommendedName>
        <fullName evidence="9">Tryptophan--tRNA ligase</fullName>
        <ecNumber evidence="9">6.1.1.2</ecNumber>
    </recommendedName>
    <alternativeName>
        <fullName evidence="9">Tryptophanyl-tRNA synthetase</fullName>
        <shortName evidence="9">TrpRS</shortName>
    </alternativeName>
</protein>
<evidence type="ECO:0000256" key="9">
    <source>
        <dbReference type="HAMAP-Rule" id="MF_00140"/>
    </source>
</evidence>
<comment type="subunit">
    <text evidence="9">Homodimer.</text>
</comment>
<keyword evidence="3 9" id="KW-0436">Ligase</keyword>
<dbReference type="Gene3D" id="1.10.240.10">
    <property type="entry name" value="Tyrosyl-Transfer RNA Synthetase"/>
    <property type="match status" value="1"/>
</dbReference>
<comment type="subcellular location">
    <subcellularLocation>
        <location evidence="9">Cytoplasm</location>
    </subcellularLocation>
</comment>
<dbReference type="Proteomes" id="UP000241074">
    <property type="component" value="Chromosome"/>
</dbReference>
<dbReference type="Gene3D" id="3.40.50.620">
    <property type="entry name" value="HUPs"/>
    <property type="match status" value="1"/>
</dbReference>
<dbReference type="FunFam" id="1.10.240.10:FF:000005">
    <property type="entry name" value="Tryptophan--tRNA ligase"/>
    <property type="match status" value="1"/>
</dbReference>
<dbReference type="KEGG" id="xba:C7S18_10780"/>
<dbReference type="CDD" id="cd00806">
    <property type="entry name" value="TrpRS_core"/>
    <property type="match status" value="1"/>
</dbReference>
<feature type="binding site" evidence="9">
    <location>
        <position position="143"/>
    </location>
    <ligand>
        <name>L-tryptophan</name>
        <dbReference type="ChEBI" id="CHEBI:57912"/>
    </ligand>
</feature>
<dbReference type="InterPro" id="IPR002306">
    <property type="entry name" value="Trp-tRNA-ligase"/>
</dbReference>
<dbReference type="SUPFAM" id="SSF160113">
    <property type="entry name" value="YegP-like"/>
    <property type="match status" value="1"/>
</dbReference>
<evidence type="ECO:0000256" key="4">
    <source>
        <dbReference type="ARBA" id="ARBA00022741"/>
    </source>
</evidence>
<dbReference type="SUPFAM" id="SSF52374">
    <property type="entry name" value="Nucleotidylyl transferase"/>
    <property type="match status" value="1"/>
</dbReference>
<feature type="binding site" evidence="9">
    <location>
        <begin position="155"/>
        <end position="157"/>
    </location>
    <ligand>
        <name>ATP</name>
        <dbReference type="ChEBI" id="CHEBI:30616"/>
    </ligand>
</feature>
<keyword evidence="12" id="KW-1185">Reference proteome</keyword>
<name>A0A2P1PS41_9GAMM</name>
<sequence length="460" mass="50223">MRERHLTGITTTGSPHLGNYVGAIRPAIAASQRADVESFYFLADFHALVKCQEPERIQRSTLEIAATWLALGLDHEQVFFYRQSDIPEIPQLTWYLSCVAGKGLLNRAHAYKASVDANLAQSLDEDAGISMGLFNYPVLMAADILIFNAHQVPVGRDQIQHIEIARDLAARFNHVYGDAFFTLPSAAVDEQTAILPGLDGRKMSKSYDNTIPLWLPEPELRKAILGIVTNSLAPGEPKNPDDSHIFTIYQAFASAEETATMRQAFLDGIAWGEAKQKLFERINQDLAPARERYRQLTETAQGRDELEAILQAGGQRARARATPFLARLNQAVGLRSVARLPVGSASESSKLLPALAEFKTYRESDGLFYFKLVSAEGQTMLLSRGFTAPKDSGQWMAKALESGDQFAVHPHAGGFAWQDEAGAVLAVGTVAADAVQAAIRALRADRDAKKAEKAKAGSSA</sequence>
<feature type="binding site" evidence="9">
    <location>
        <begin position="202"/>
        <end position="206"/>
    </location>
    <ligand>
        <name>ATP</name>
        <dbReference type="ChEBI" id="CHEBI:30616"/>
    </ligand>
</feature>
<dbReference type="PRINTS" id="PR01039">
    <property type="entry name" value="TRNASYNTHTRP"/>
</dbReference>
<comment type="similarity">
    <text evidence="1 9 10">Belongs to the class-I aminoacyl-tRNA synthetase family.</text>
</comment>
<keyword evidence="6 9" id="KW-0648">Protein biosynthesis</keyword>
<evidence type="ECO:0000256" key="5">
    <source>
        <dbReference type="ARBA" id="ARBA00022840"/>
    </source>
</evidence>
<dbReference type="HAMAP" id="MF_00140_B">
    <property type="entry name" value="Trp_tRNA_synth_B"/>
    <property type="match status" value="1"/>
</dbReference>
<dbReference type="InterPro" id="IPR024109">
    <property type="entry name" value="Trp-tRNA-ligase_bac-type"/>
</dbReference>
<dbReference type="EC" id="6.1.1.2" evidence="9"/>
<evidence type="ECO:0000256" key="6">
    <source>
        <dbReference type="ARBA" id="ARBA00022917"/>
    </source>
</evidence>
<evidence type="ECO:0000313" key="11">
    <source>
        <dbReference type="EMBL" id="AVP97654.1"/>
    </source>
</evidence>
<evidence type="ECO:0000256" key="2">
    <source>
        <dbReference type="ARBA" id="ARBA00022490"/>
    </source>
</evidence>
<dbReference type="InterPro" id="IPR002305">
    <property type="entry name" value="aa-tRNA-synth_Ic"/>
</dbReference>
<keyword evidence="7 9" id="KW-0030">Aminoacyl-tRNA synthetase</keyword>
<comment type="catalytic activity">
    <reaction evidence="8 9">
        <text>tRNA(Trp) + L-tryptophan + ATP = L-tryptophyl-tRNA(Trp) + AMP + diphosphate + H(+)</text>
        <dbReference type="Rhea" id="RHEA:24080"/>
        <dbReference type="Rhea" id="RHEA-COMP:9671"/>
        <dbReference type="Rhea" id="RHEA-COMP:9705"/>
        <dbReference type="ChEBI" id="CHEBI:15378"/>
        <dbReference type="ChEBI" id="CHEBI:30616"/>
        <dbReference type="ChEBI" id="CHEBI:33019"/>
        <dbReference type="ChEBI" id="CHEBI:57912"/>
        <dbReference type="ChEBI" id="CHEBI:78442"/>
        <dbReference type="ChEBI" id="CHEBI:78535"/>
        <dbReference type="ChEBI" id="CHEBI:456215"/>
        <dbReference type="EC" id="6.1.1.2"/>
    </reaction>
</comment>
<feature type="short sequence motif" description="'KMSKS' region" evidence="9">
    <location>
        <begin position="202"/>
        <end position="206"/>
    </location>
</feature>
<comment type="function">
    <text evidence="9">Catalyzes the attachment of tryptophan to tRNA(Trp).</text>
</comment>
<dbReference type="GO" id="GO:0005829">
    <property type="term" value="C:cytosol"/>
    <property type="evidence" value="ECO:0007669"/>
    <property type="project" value="TreeGrafter"/>
</dbReference>
<dbReference type="PANTHER" id="PTHR43766">
    <property type="entry name" value="TRYPTOPHAN--TRNA LIGASE, MITOCHONDRIAL"/>
    <property type="match status" value="1"/>
</dbReference>
<dbReference type="GO" id="GO:0005524">
    <property type="term" value="F:ATP binding"/>
    <property type="evidence" value="ECO:0007669"/>
    <property type="project" value="UniProtKB-UniRule"/>
</dbReference>
<accession>A0A2P1PS41</accession>
<organism evidence="11 12">
    <name type="scientific">Ahniella affigens</name>
    <dbReference type="NCBI Taxonomy" id="2021234"/>
    <lineage>
        <taxon>Bacteria</taxon>
        <taxon>Pseudomonadati</taxon>
        <taxon>Pseudomonadota</taxon>
        <taxon>Gammaproteobacteria</taxon>
        <taxon>Lysobacterales</taxon>
        <taxon>Rhodanobacteraceae</taxon>
        <taxon>Ahniella</taxon>
    </lineage>
</organism>
<evidence type="ECO:0000256" key="7">
    <source>
        <dbReference type="ARBA" id="ARBA00023146"/>
    </source>
</evidence>
<dbReference type="OrthoDB" id="9801042at2"/>
<feature type="binding site" evidence="9">
    <location>
        <begin position="10"/>
        <end position="12"/>
    </location>
    <ligand>
        <name>ATP</name>
        <dbReference type="ChEBI" id="CHEBI:30616"/>
    </ligand>
</feature>
<dbReference type="InterPro" id="IPR036913">
    <property type="entry name" value="YegP-like_sf"/>
</dbReference>
<evidence type="ECO:0000256" key="8">
    <source>
        <dbReference type="ARBA" id="ARBA00049929"/>
    </source>
</evidence>
<dbReference type="InterPro" id="IPR050203">
    <property type="entry name" value="Trp-tRNA_synthetase"/>
</dbReference>
<evidence type="ECO:0000313" key="12">
    <source>
        <dbReference type="Proteomes" id="UP000241074"/>
    </source>
</evidence>
<dbReference type="GO" id="GO:0004830">
    <property type="term" value="F:tryptophan-tRNA ligase activity"/>
    <property type="evidence" value="ECO:0007669"/>
    <property type="project" value="UniProtKB-UniRule"/>
</dbReference>
<keyword evidence="5 9" id="KW-0067">ATP-binding</keyword>
<gene>
    <name evidence="9" type="primary">trpS</name>
    <name evidence="11" type="ORF">C7S18_10780</name>
</gene>
<dbReference type="FunFam" id="3.40.50.620:FF:000144">
    <property type="entry name" value="Tryptophan--tRNA ligase"/>
    <property type="match status" value="1"/>
</dbReference>
<feature type="short sequence motif" description="'HIGH' region" evidence="9">
    <location>
        <begin position="11"/>
        <end position="19"/>
    </location>
</feature>
<dbReference type="NCBIfam" id="NF008923">
    <property type="entry name" value="PRK12284.1"/>
    <property type="match status" value="1"/>
</dbReference>
<dbReference type="RefSeq" id="WP_106891574.1">
    <property type="nucleotide sequence ID" value="NZ_CP027860.1"/>
</dbReference>
<reference evidence="11 12" key="1">
    <citation type="submission" date="2018-03" db="EMBL/GenBank/DDBJ databases">
        <title>Ahniella affigens gen. nov., sp. nov., a gammaproteobacterium isolated from sandy soil near a stream.</title>
        <authorList>
            <person name="Ko Y."/>
            <person name="Kim J.-H."/>
        </authorList>
    </citation>
    <scope>NUCLEOTIDE SEQUENCE [LARGE SCALE GENOMIC DNA]</scope>
    <source>
        <strain evidence="11 12">D13</strain>
    </source>
</reference>
<dbReference type="NCBIfam" id="TIGR00233">
    <property type="entry name" value="trpS"/>
    <property type="match status" value="1"/>
</dbReference>
<dbReference type="AlphaFoldDB" id="A0A2P1PS41"/>
<keyword evidence="2 9" id="KW-0963">Cytoplasm</keyword>
<evidence type="ECO:0000256" key="3">
    <source>
        <dbReference type="ARBA" id="ARBA00022598"/>
    </source>
</evidence>
<reference evidence="11 12" key="2">
    <citation type="submission" date="2018-03" db="EMBL/GenBank/DDBJ databases">
        <authorList>
            <person name="Keele B.F."/>
        </authorList>
    </citation>
    <scope>NUCLEOTIDE SEQUENCE [LARGE SCALE GENOMIC DNA]</scope>
    <source>
        <strain evidence="11 12">D13</strain>
    </source>
</reference>
<evidence type="ECO:0000256" key="10">
    <source>
        <dbReference type="RuleBase" id="RU363036"/>
    </source>
</evidence>
<dbReference type="GO" id="GO:0006436">
    <property type="term" value="P:tryptophanyl-tRNA aminoacylation"/>
    <property type="evidence" value="ECO:0007669"/>
    <property type="project" value="UniProtKB-UniRule"/>
</dbReference>
<proteinExistence type="inferred from homology"/>
<feature type="binding site" evidence="9">
    <location>
        <begin position="18"/>
        <end position="19"/>
    </location>
    <ligand>
        <name>ATP</name>
        <dbReference type="ChEBI" id="CHEBI:30616"/>
    </ligand>
</feature>
<dbReference type="InterPro" id="IPR014729">
    <property type="entry name" value="Rossmann-like_a/b/a_fold"/>
</dbReference>
<dbReference type="Pfam" id="PF00579">
    <property type="entry name" value="tRNA-synt_1b"/>
    <property type="match status" value="1"/>
</dbReference>
<dbReference type="PANTHER" id="PTHR43766:SF1">
    <property type="entry name" value="TRYPTOPHAN--TRNA LIGASE, MITOCHONDRIAL"/>
    <property type="match status" value="1"/>
</dbReference>
<evidence type="ECO:0000256" key="1">
    <source>
        <dbReference type="ARBA" id="ARBA00005594"/>
    </source>
</evidence>
<dbReference type="EMBL" id="CP027860">
    <property type="protein sequence ID" value="AVP97654.1"/>
    <property type="molecule type" value="Genomic_DNA"/>
</dbReference>
<feature type="binding site" evidence="9">
    <location>
        <position position="195"/>
    </location>
    <ligand>
        <name>ATP</name>
        <dbReference type="ChEBI" id="CHEBI:30616"/>
    </ligand>
</feature>
<keyword evidence="4 9" id="KW-0547">Nucleotide-binding</keyword>